<dbReference type="CDD" id="cd17040">
    <property type="entry name" value="Ubl_MoaD_like"/>
    <property type="match status" value="1"/>
</dbReference>
<dbReference type="AlphaFoldDB" id="A0A0X3TKI3"/>
<evidence type="ECO:0000313" key="1">
    <source>
        <dbReference type="EMBL" id="KUJ76275.1"/>
    </source>
</evidence>
<organism evidence="1 2">
    <name type="scientific">Ruegeria marisrubri</name>
    <dbReference type="NCBI Taxonomy" id="1685379"/>
    <lineage>
        <taxon>Bacteria</taxon>
        <taxon>Pseudomonadati</taxon>
        <taxon>Pseudomonadota</taxon>
        <taxon>Alphaproteobacteria</taxon>
        <taxon>Rhodobacterales</taxon>
        <taxon>Roseobacteraceae</taxon>
        <taxon>Ruegeria</taxon>
    </lineage>
</organism>
<dbReference type="InterPro" id="IPR016155">
    <property type="entry name" value="Mopterin_synth/thiamin_S_b"/>
</dbReference>
<comment type="caution">
    <text evidence="1">The sequence shown here is derived from an EMBL/GenBank/DDBJ whole genome shotgun (WGS) entry which is preliminary data.</text>
</comment>
<protein>
    <recommendedName>
        <fullName evidence="3">Molybdopterin synthase sulfur carrier subunit</fullName>
    </recommendedName>
</protein>
<proteinExistence type="predicted"/>
<dbReference type="Proteomes" id="UP000053791">
    <property type="component" value="Unassembled WGS sequence"/>
</dbReference>
<dbReference type="EMBL" id="LQBQ01000036">
    <property type="protein sequence ID" value="KUJ76275.1"/>
    <property type="molecule type" value="Genomic_DNA"/>
</dbReference>
<dbReference type="SUPFAM" id="SSF54285">
    <property type="entry name" value="MoaD/ThiS"/>
    <property type="match status" value="1"/>
</dbReference>
<name>A0A0X3TKI3_9RHOB</name>
<dbReference type="InterPro" id="IPR012675">
    <property type="entry name" value="Beta-grasp_dom_sf"/>
</dbReference>
<reference evidence="1 2" key="1">
    <citation type="submission" date="2015-12" db="EMBL/GenBank/DDBJ databases">
        <authorList>
            <person name="Shamseldin A."/>
            <person name="Moawad H."/>
            <person name="Abd El-Rahim W.M."/>
            <person name="Sadowsky M.J."/>
        </authorList>
    </citation>
    <scope>NUCLEOTIDE SEQUENCE [LARGE SCALE GENOMIC DNA]</scope>
    <source>
        <strain evidence="1 2">ZGT118</strain>
    </source>
</reference>
<dbReference type="OrthoDB" id="8087696at2"/>
<dbReference type="InterPro" id="IPR003749">
    <property type="entry name" value="ThiS/MoaD-like"/>
</dbReference>
<dbReference type="RefSeq" id="WP_068349179.1">
    <property type="nucleotide sequence ID" value="NZ_LQBQ01000036.1"/>
</dbReference>
<dbReference type="Gene3D" id="3.10.20.30">
    <property type="match status" value="1"/>
</dbReference>
<evidence type="ECO:0000313" key="2">
    <source>
        <dbReference type="Proteomes" id="UP000053791"/>
    </source>
</evidence>
<dbReference type="STRING" id="1685379.AVO45_13285"/>
<evidence type="ECO:0008006" key="3">
    <source>
        <dbReference type="Google" id="ProtNLM"/>
    </source>
</evidence>
<keyword evidence="2" id="KW-1185">Reference proteome</keyword>
<dbReference type="Pfam" id="PF02597">
    <property type="entry name" value="ThiS"/>
    <property type="match status" value="1"/>
</dbReference>
<accession>A0A0X3TKI3</accession>
<sequence length="81" mass="8715">MVEVHLWSGLRSLTGGREVVEVEASNTGELLRELVRAYPQLEGPIQAGVSVAIDGRIIASGLTEPIPEGSEVYLMQRLRGG</sequence>
<gene>
    <name evidence="1" type="ORF">AVO45_13285</name>
</gene>